<dbReference type="Pfam" id="PF14305">
    <property type="entry name" value="ATPgrasp_TupA"/>
    <property type="match status" value="1"/>
</dbReference>
<dbReference type="GO" id="GO:0016740">
    <property type="term" value="F:transferase activity"/>
    <property type="evidence" value="ECO:0007669"/>
    <property type="project" value="UniProtKB-KW"/>
</dbReference>
<name>A0A9X3XN29_9CLOT</name>
<dbReference type="RefSeq" id="WP_272470264.1">
    <property type="nucleotide sequence ID" value="NZ_JAMRYU010000007.1"/>
</dbReference>
<gene>
    <name evidence="1" type="ORF">NE398_07985</name>
</gene>
<dbReference type="InterPro" id="IPR029465">
    <property type="entry name" value="ATPgrasp_TupA"/>
</dbReference>
<organism evidence="1 2">
    <name type="scientific">Clostridium tertium</name>
    <dbReference type="NCBI Taxonomy" id="1559"/>
    <lineage>
        <taxon>Bacteria</taxon>
        <taxon>Bacillati</taxon>
        <taxon>Bacillota</taxon>
        <taxon>Clostridia</taxon>
        <taxon>Eubacteriales</taxon>
        <taxon>Clostridiaceae</taxon>
        <taxon>Clostridium</taxon>
    </lineage>
</organism>
<protein>
    <submittedName>
        <fullName evidence="1">Glycosyl transferase</fullName>
    </submittedName>
</protein>
<dbReference type="SUPFAM" id="SSF56059">
    <property type="entry name" value="Glutathione synthetase ATP-binding domain-like"/>
    <property type="match status" value="1"/>
</dbReference>
<dbReference type="EMBL" id="JAMRYU010000007">
    <property type="protein sequence ID" value="MDC4240102.1"/>
    <property type="molecule type" value="Genomic_DNA"/>
</dbReference>
<dbReference type="Proteomes" id="UP001141183">
    <property type="component" value="Unassembled WGS sequence"/>
</dbReference>
<keyword evidence="2" id="KW-1185">Reference proteome</keyword>
<dbReference type="AlphaFoldDB" id="A0A9X3XN29"/>
<reference evidence="1" key="1">
    <citation type="submission" date="2022-05" db="EMBL/GenBank/DDBJ databases">
        <title>Draft genome sequence of Clostridium tertium strain CP3 isolated from Peru.</title>
        <authorList>
            <person name="Hurtado R."/>
            <person name="Lima L."/>
            <person name="Sousa T."/>
            <person name="Jaiswal A.K."/>
            <person name="Tiwari S."/>
            <person name="Maturrano L."/>
            <person name="Brenig B."/>
            <person name="Azevedo V."/>
        </authorList>
    </citation>
    <scope>NUCLEOTIDE SEQUENCE</scope>
    <source>
        <strain evidence="1">CP3</strain>
    </source>
</reference>
<keyword evidence="1" id="KW-0808">Transferase</keyword>
<proteinExistence type="predicted"/>
<evidence type="ECO:0000313" key="1">
    <source>
        <dbReference type="EMBL" id="MDC4240102.1"/>
    </source>
</evidence>
<sequence>MKKLRKICAFLPTKLVLYIDNFRAYGKVLNLNDPKYYGEKIQWIKLYGQVEKFTSLVDKYQVRSYVEEKIGSVYLPELYRIYESVYEINYDELPEKFVLKLNNGSGGNIICTDKSLLDKETTNEKLRRLMKEKYYKYTKELQYKNIKTMILCEEYLEDNRGGLIEYSLHCFNGKVEFVEVHTDRFNVYKENYYYPDWSEAKFRGKSKNRTKCIDKPKNLEKLIELSEILASDFTYVRVDFNAVDNKLYFGELTFTPSSGTEGFYPIEYDLEIAEMIDLSKY</sequence>
<comment type="caution">
    <text evidence="1">The sequence shown here is derived from an EMBL/GenBank/DDBJ whole genome shotgun (WGS) entry which is preliminary data.</text>
</comment>
<evidence type="ECO:0000313" key="2">
    <source>
        <dbReference type="Proteomes" id="UP001141183"/>
    </source>
</evidence>
<accession>A0A9X3XN29</accession>